<evidence type="ECO:0000259" key="1">
    <source>
        <dbReference type="PROSITE" id="PS50995"/>
    </source>
</evidence>
<dbReference type="PANTHER" id="PTHR33164">
    <property type="entry name" value="TRANSCRIPTIONAL REGULATOR, MARR FAMILY"/>
    <property type="match status" value="1"/>
</dbReference>
<organism evidence="2">
    <name type="scientific">uncultured Solirubrobacteraceae bacterium</name>
    <dbReference type="NCBI Taxonomy" id="1162706"/>
    <lineage>
        <taxon>Bacteria</taxon>
        <taxon>Bacillati</taxon>
        <taxon>Actinomycetota</taxon>
        <taxon>Thermoleophilia</taxon>
        <taxon>Solirubrobacterales</taxon>
        <taxon>Solirubrobacteraceae</taxon>
        <taxon>environmental samples</taxon>
    </lineage>
</organism>
<dbReference type="GO" id="GO:0006950">
    <property type="term" value="P:response to stress"/>
    <property type="evidence" value="ECO:0007669"/>
    <property type="project" value="TreeGrafter"/>
</dbReference>
<dbReference type="Gene3D" id="1.10.10.10">
    <property type="entry name" value="Winged helix-like DNA-binding domain superfamily/Winged helix DNA-binding domain"/>
    <property type="match status" value="1"/>
</dbReference>
<dbReference type="InterPro" id="IPR000835">
    <property type="entry name" value="HTH_MarR-typ"/>
</dbReference>
<dbReference type="SUPFAM" id="SSF46785">
    <property type="entry name" value="Winged helix' DNA-binding domain"/>
    <property type="match status" value="1"/>
</dbReference>
<dbReference type="InterPro" id="IPR039422">
    <property type="entry name" value="MarR/SlyA-like"/>
</dbReference>
<accession>A0A6J4SI22</accession>
<dbReference type="EMBL" id="CADCVJ010000224">
    <property type="protein sequence ID" value="CAA9492868.1"/>
    <property type="molecule type" value="Genomic_DNA"/>
</dbReference>
<sequence length="187" mass="20475">MAMKSSPDDKPSDCVYVVGDDGLSHWPRVAADAWIGLLQTQRQLTRKLDAELEAHHGLSLSALELLGRLAAAPDHCVRLSTLAEQVNLSLSRVSRIIDALQARELVERQPCPRDARAINARLTSAGLDLAREAQRTHFDGVQRRFFDRLSPEEVVTLAEVFNRFAPGAARACSVDDAPTATGRPSRA</sequence>
<name>A0A6J4SI22_9ACTN</name>
<dbReference type="Pfam" id="PF12802">
    <property type="entry name" value="MarR_2"/>
    <property type="match status" value="1"/>
</dbReference>
<dbReference type="InterPro" id="IPR036390">
    <property type="entry name" value="WH_DNA-bd_sf"/>
</dbReference>
<evidence type="ECO:0000313" key="2">
    <source>
        <dbReference type="EMBL" id="CAA9492868.1"/>
    </source>
</evidence>
<dbReference type="AlphaFoldDB" id="A0A6J4SI22"/>
<dbReference type="PROSITE" id="PS50995">
    <property type="entry name" value="HTH_MARR_2"/>
    <property type="match status" value="1"/>
</dbReference>
<gene>
    <name evidence="2" type="ORF">AVDCRST_MAG38-2742</name>
</gene>
<feature type="domain" description="HTH marR-type" evidence="1">
    <location>
        <begin position="34"/>
        <end position="166"/>
    </location>
</feature>
<protein>
    <recommendedName>
        <fullName evidence="1">HTH marR-type domain-containing protein</fullName>
    </recommendedName>
</protein>
<dbReference type="PANTHER" id="PTHR33164:SF99">
    <property type="entry name" value="MARR FAMILY REGULATORY PROTEIN"/>
    <property type="match status" value="1"/>
</dbReference>
<proteinExistence type="predicted"/>
<dbReference type="PRINTS" id="PR00598">
    <property type="entry name" value="HTHMARR"/>
</dbReference>
<dbReference type="GO" id="GO:0003700">
    <property type="term" value="F:DNA-binding transcription factor activity"/>
    <property type="evidence" value="ECO:0007669"/>
    <property type="project" value="InterPro"/>
</dbReference>
<dbReference type="SMART" id="SM00347">
    <property type="entry name" value="HTH_MARR"/>
    <property type="match status" value="1"/>
</dbReference>
<reference evidence="2" key="1">
    <citation type="submission" date="2020-02" db="EMBL/GenBank/DDBJ databases">
        <authorList>
            <person name="Meier V. D."/>
        </authorList>
    </citation>
    <scope>NUCLEOTIDE SEQUENCE</scope>
    <source>
        <strain evidence="2">AVDCRST_MAG38</strain>
    </source>
</reference>
<dbReference type="InterPro" id="IPR036388">
    <property type="entry name" value="WH-like_DNA-bd_sf"/>
</dbReference>